<dbReference type="InterPro" id="IPR032816">
    <property type="entry name" value="VTT_dom"/>
</dbReference>
<keyword evidence="5 7" id="KW-1133">Transmembrane helix</keyword>
<proteinExistence type="inferred from homology"/>
<feature type="domain" description="VTT" evidence="8">
    <location>
        <begin position="39"/>
        <end position="160"/>
    </location>
</feature>
<dbReference type="EMBL" id="JAENJH010000003">
    <property type="protein sequence ID" value="MBK1785472.1"/>
    <property type="molecule type" value="Genomic_DNA"/>
</dbReference>
<dbReference type="PANTHER" id="PTHR30353:SF15">
    <property type="entry name" value="INNER MEMBRANE PROTEIN YABI"/>
    <property type="match status" value="1"/>
</dbReference>
<name>A0A934V4J1_9PSEU</name>
<feature type="transmembrane region" description="Helical" evidence="7">
    <location>
        <begin position="57"/>
        <end position="77"/>
    </location>
</feature>
<keyword evidence="6 7" id="KW-0472">Membrane</keyword>
<dbReference type="Proteomes" id="UP000635245">
    <property type="component" value="Unassembled WGS sequence"/>
</dbReference>
<feature type="transmembrane region" description="Helical" evidence="7">
    <location>
        <begin position="15"/>
        <end position="36"/>
    </location>
</feature>
<evidence type="ECO:0000256" key="1">
    <source>
        <dbReference type="ARBA" id="ARBA00004651"/>
    </source>
</evidence>
<dbReference type="InterPro" id="IPR032818">
    <property type="entry name" value="DedA-like"/>
</dbReference>
<evidence type="ECO:0000313" key="9">
    <source>
        <dbReference type="EMBL" id="MBK1785472.1"/>
    </source>
</evidence>
<keyword evidence="3 7" id="KW-1003">Cell membrane</keyword>
<dbReference type="Pfam" id="PF09335">
    <property type="entry name" value="VTT_dom"/>
    <property type="match status" value="1"/>
</dbReference>
<dbReference type="GO" id="GO:0005886">
    <property type="term" value="C:plasma membrane"/>
    <property type="evidence" value="ECO:0007669"/>
    <property type="project" value="UniProtKB-SubCell"/>
</dbReference>
<organism evidence="9 10">
    <name type="scientific">Prauserella cavernicola</name>
    <dbReference type="NCBI Taxonomy" id="2800127"/>
    <lineage>
        <taxon>Bacteria</taxon>
        <taxon>Bacillati</taxon>
        <taxon>Actinomycetota</taxon>
        <taxon>Actinomycetes</taxon>
        <taxon>Pseudonocardiales</taxon>
        <taxon>Pseudonocardiaceae</taxon>
        <taxon>Prauserella</taxon>
    </lineage>
</organism>
<dbReference type="RefSeq" id="WP_200318523.1">
    <property type="nucleotide sequence ID" value="NZ_JAENJH010000003.1"/>
</dbReference>
<evidence type="ECO:0000256" key="7">
    <source>
        <dbReference type="RuleBase" id="RU367016"/>
    </source>
</evidence>
<evidence type="ECO:0000256" key="4">
    <source>
        <dbReference type="ARBA" id="ARBA00022692"/>
    </source>
</evidence>
<evidence type="ECO:0000256" key="6">
    <source>
        <dbReference type="ARBA" id="ARBA00023136"/>
    </source>
</evidence>
<comment type="subcellular location">
    <subcellularLocation>
        <location evidence="1 7">Cell membrane</location>
        <topology evidence="1 7">Multi-pass membrane protein</topology>
    </subcellularLocation>
</comment>
<dbReference type="AlphaFoldDB" id="A0A934V4J1"/>
<evidence type="ECO:0000313" key="10">
    <source>
        <dbReference type="Proteomes" id="UP000635245"/>
    </source>
</evidence>
<evidence type="ECO:0000256" key="2">
    <source>
        <dbReference type="ARBA" id="ARBA00010792"/>
    </source>
</evidence>
<reference evidence="9" key="1">
    <citation type="submission" date="2020-12" db="EMBL/GenBank/DDBJ databases">
        <title>Prauserella sp. ASG 168, a novel actinomycete isolated from cave rock.</title>
        <authorList>
            <person name="Suriyachadkun C."/>
        </authorList>
    </citation>
    <scope>NUCLEOTIDE SEQUENCE</scope>
    <source>
        <strain evidence="9">ASG 168</strain>
    </source>
</reference>
<comment type="similarity">
    <text evidence="2 7">Belongs to the DedA family.</text>
</comment>
<protein>
    <submittedName>
        <fullName evidence="9">DedA family protein</fullName>
    </submittedName>
</protein>
<keyword evidence="4 7" id="KW-0812">Transmembrane</keyword>
<feature type="transmembrane region" description="Helical" evidence="7">
    <location>
        <begin position="176"/>
        <end position="195"/>
    </location>
</feature>
<dbReference type="PANTHER" id="PTHR30353">
    <property type="entry name" value="INNER MEMBRANE PROTEIN DEDA-RELATED"/>
    <property type="match status" value="1"/>
</dbReference>
<evidence type="ECO:0000259" key="8">
    <source>
        <dbReference type="Pfam" id="PF09335"/>
    </source>
</evidence>
<feature type="transmembrane region" description="Helical" evidence="7">
    <location>
        <begin position="141"/>
        <end position="164"/>
    </location>
</feature>
<gene>
    <name evidence="9" type="ORF">JHE00_14145</name>
</gene>
<evidence type="ECO:0000256" key="3">
    <source>
        <dbReference type="ARBA" id="ARBA00022475"/>
    </source>
</evidence>
<keyword evidence="10" id="KW-1185">Reference proteome</keyword>
<comment type="caution">
    <text evidence="9">The sequence shown here is derived from an EMBL/GenBank/DDBJ whole genome shotgun (WGS) entry which is preliminary data.</text>
</comment>
<evidence type="ECO:0000256" key="5">
    <source>
        <dbReference type="ARBA" id="ARBA00022989"/>
    </source>
</evidence>
<accession>A0A934V4J1</accession>
<sequence>MFTEVLDWLRDLPPAGLIAAAGLLVFGECTLGLGFIAPGETGLFILGTTVDSVPEFLVMWVVTTVCAIAGDSVGYAIGWKLGPKLRQTKLVRKHGANGWDRTTDVLRRRGAWAVLIAIFLPVLRTLMPAAAGTAKLSLRKFLPAVVLGAAAWCALHIGIGVAAGEAARQIERAVGAGSWIVLGVVALAVVVVIVVRRRRAKTADDVTS</sequence>
<feature type="transmembrane region" description="Helical" evidence="7">
    <location>
        <begin position="110"/>
        <end position="129"/>
    </location>
</feature>